<dbReference type="Gene3D" id="2.60.40.10">
    <property type="entry name" value="Immunoglobulins"/>
    <property type="match status" value="1"/>
</dbReference>
<dbReference type="SMART" id="SM00423">
    <property type="entry name" value="PSI"/>
    <property type="match status" value="1"/>
</dbReference>
<comment type="caution">
    <text evidence="7">Lacks conserved residue(s) required for the propagation of feature annotation.</text>
</comment>
<dbReference type="GO" id="GO:0007411">
    <property type="term" value="P:axon guidance"/>
    <property type="evidence" value="ECO:0007669"/>
    <property type="project" value="TreeGrafter"/>
</dbReference>
<dbReference type="InterPro" id="IPR015943">
    <property type="entry name" value="WD40/YVTN_repeat-like_dom_sf"/>
</dbReference>
<evidence type="ECO:0000313" key="12">
    <source>
        <dbReference type="EMBL" id="KAA8590043.1"/>
    </source>
</evidence>
<feature type="domain" description="Sema" evidence="11">
    <location>
        <begin position="287"/>
        <end position="760"/>
    </location>
</feature>
<dbReference type="PANTHER" id="PTHR11036:SF135">
    <property type="entry name" value="SEMAPHORIN 4D ISOFORM X1-RELATED"/>
    <property type="match status" value="1"/>
</dbReference>
<dbReference type="GO" id="GO:0030335">
    <property type="term" value="P:positive regulation of cell migration"/>
    <property type="evidence" value="ECO:0007669"/>
    <property type="project" value="TreeGrafter"/>
</dbReference>
<evidence type="ECO:0000313" key="13">
    <source>
        <dbReference type="Proteomes" id="UP000327493"/>
    </source>
</evidence>
<keyword evidence="9" id="KW-0812">Transmembrane</keyword>
<sequence length="1073" mass="119507">MRQKRIVGTDVSVAREAKHSCSCTPLWGQALVISDQAFVILDGLRNSVNVSFGGSVIFECGLKTETKSRFSVKWYFNPSGSSFNGSKPFCEEIINKSAKFSTLGSNQTTQDPSNKERDAQRCNISNVTEQNDGCYRVSHRQLLAGWPLDVDPVGGIYFHPDCPAGPVCLAEKKTPQKQRRRSHLCKHSSCGQQTAFTSAGDAGGQPEDGFFLSKPPQPESRPEIPRWQTEIQTMKMIQMRSERYRWRTERRARSKTEITAAISTVSHVDPENSSPEEAGSYQGGGQEETESEGGRESGDELKFFKEEGIFNYSTMLMRDDLGVLLLGAREAVYALDIDNVSVKKAAVYWRVTEEKQRECTYKGKHAEVECRNYIRTLHKVNDTTMYVCGTNAFSPSCDYMTFVNGQLRLEGKQEEGKGKCPFDPFQRYSSLMVGNDLYSATSINFLGSEPVVLRSSDLALRTEFKSSWLSEPNFVYMDFVGESFGSPDGDDDKVYMFFSENAMEYDFYSKVAVSRVARVCKGDMGGQRTLQRKWTSFLKARLDCSLPEPSLPLIVQDVFLLKDEDWRKTVFYAVFTPQSSLSQVSAVCAYSVSATRDIFNEGKFKTPVAVETSHVKWVMYTGEVPVPRPGACINSVARELGMNRSLDLPDKTLQFIRDRPLMDEAVRPLTGGPLLLKTGALLTRIVVDSVLALDRQRYVVMFIGTENGYVQKAVNYAGEMFIIEEIQLYENPVPISILRLSSSKGQLYAGSEFGAIQMPVSNCSRYDTCVDCILARDPYCAWDFNTQQCSSVYSLPPPSSNALQSLKEGNVSQCPRPDPVAAVDFTLVPDNNIQLPCQLHSNLAQVLWRFSGQTLHSNNKYYIYSGGLLILSATESDAGLYTCDSVELITGRAYNRTVAVYHLQLYSGAGAGDYTTLGNQVTNSSNSIHSLTTAAPGLVLTPNLVSEDPLSPETQSNTSRVTHLEVAVALLSLLCLSLMGVLFWVWLQGRWECFKFGKRPSESERKRQSAEYMHIPNRTSEIKLLGPESGRPCRANNNHSAVDFKGNGEHHFTPMATISNLDGLGYINDESEI</sequence>
<dbReference type="GO" id="GO:0000122">
    <property type="term" value="P:negative regulation of transcription by RNA polymerase II"/>
    <property type="evidence" value="ECO:0007669"/>
    <property type="project" value="TreeGrafter"/>
</dbReference>
<dbReference type="InterPro" id="IPR027231">
    <property type="entry name" value="Semaphorin"/>
</dbReference>
<dbReference type="SMART" id="SM00630">
    <property type="entry name" value="Sema"/>
    <property type="match status" value="1"/>
</dbReference>
<dbReference type="PANTHER" id="PTHR11036">
    <property type="entry name" value="SEMAPHORIN"/>
    <property type="match status" value="1"/>
</dbReference>
<gene>
    <name evidence="12" type="ORF">FQN60_013408</name>
</gene>
<evidence type="ECO:0000259" key="11">
    <source>
        <dbReference type="PROSITE" id="PS51004"/>
    </source>
</evidence>
<feature type="region of interest" description="Disordered" evidence="8">
    <location>
        <begin position="196"/>
        <end position="223"/>
    </location>
</feature>
<feature type="compositionally biased region" description="Polar residues" evidence="8">
    <location>
        <begin position="261"/>
        <end position="275"/>
    </location>
</feature>
<protein>
    <recommendedName>
        <fullName evidence="14">Ig-like domain-containing protein</fullName>
    </recommendedName>
</protein>
<dbReference type="SUPFAM" id="SSF48726">
    <property type="entry name" value="Immunoglobulin"/>
    <property type="match status" value="1"/>
</dbReference>
<dbReference type="Pfam" id="PF00047">
    <property type="entry name" value="ig"/>
    <property type="match status" value="1"/>
</dbReference>
<dbReference type="GO" id="GO:0005886">
    <property type="term" value="C:plasma membrane"/>
    <property type="evidence" value="ECO:0007669"/>
    <property type="project" value="TreeGrafter"/>
</dbReference>
<dbReference type="GO" id="GO:0043931">
    <property type="term" value="P:ossification involved in bone maturation"/>
    <property type="evidence" value="ECO:0007669"/>
    <property type="project" value="TreeGrafter"/>
</dbReference>
<keyword evidence="4" id="KW-1015">Disulfide bond</keyword>
<dbReference type="InterPro" id="IPR013151">
    <property type="entry name" value="Immunoglobulin_dom"/>
</dbReference>
<comment type="subcellular location">
    <subcellularLocation>
        <location evidence="1">Membrane</location>
    </subcellularLocation>
</comment>
<keyword evidence="9" id="KW-1133">Transmembrane helix</keyword>
<evidence type="ECO:0000256" key="7">
    <source>
        <dbReference type="PROSITE-ProRule" id="PRU00352"/>
    </source>
</evidence>
<organism evidence="12 13">
    <name type="scientific">Etheostoma spectabile</name>
    <name type="common">orangethroat darter</name>
    <dbReference type="NCBI Taxonomy" id="54343"/>
    <lineage>
        <taxon>Eukaryota</taxon>
        <taxon>Metazoa</taxon>
        <taxon>Chordata</taxon>
        <taxon>Craniata</taxon>
        <taxon>Vertebrata</taxon>
        <taxon>Euteleostomi</taxon>
        <taxon>Actinopterygii</taxon>
        <taxon>Neopterygii</taxon>
        <taxon>Teleostei</taxon>
        <taxon>Neoteleostei</taxon>
        <taxon>Acanthomorphata</taxon>
        <taxon>Eupercaria</taxon>
        <taxon>Perciformes</taxon>
        <taxon>Percoidei</taxon>
        <taxon>Percidae</taxon>
        <taxon>Etheostomatinae</taxon>
        <taxon>Etheostoma</taxon>
    </lineage>
</organism>
<comment type="caution">
    <text evidence="12">The sequence shown here is derived from an EMBL/GenBank/DDBJ whole genome shotgun (WGS) entry which is preliminary data.</text>
</comment>
<dbReference type="InterPro" id="IPR007110">
    <property type="entry name" value="Ig-like_dom"/>
</dbReference>
<dbReference type="PROSITE" id="PS51004">
    <property type="entry name" value="SEMA"/>
    <property type="match status" value="1"/>
</dbReference>
<proteinExistence type="inferred from homology"/>
<evidence type="ECO:0000259" key="10">
    <source>
        <dbReference type="PROSITE" id="PS50835"/>
    </source>
</evidence>
<evidence type="ECO:0000256" key="5">
    <source>
        <dbReference type="ARBA" id="ARBA00023180"/>
    </source>
</evidence>
<dbReference type="InterPro" id="IPR016201">
    <property type="entry name" value="PSI"/>
</dbReference>
<name>A0A5J5DAF2_9PERO</name>
<evidence type="ECO:0000256" key="8">
    <source>
        <dbReference type="SAM" id="MobiDB-lite"/>
    </source>
</evidence>
<dbReference type="InterPro" id="IPR002165">
    <property type="entry name" value="Plexin_repeat"/>
</dbReference>
<dbReference type="PROSITE" id="PS50835">
    <property type="entry name" value="IG_LIKE"/>
    <property type="match status" value="1"/>
</dbReference>
<dbReference type="GO" id="GO:0005615">
    <property type="term" value="C:extracellular space"/>
    <property type="evidence" value="ECO:0007669"/>
    <property type="project" value="TreeGrafter"/>
</dbReference>
<dbReference type="InterPro" id="IPR001627">
    <property type="entry name" value="Semap_dom"/>
</dbReference>
<dbReference type="GO" id="GO:0001755">
    <property type="term" value="P:neural crest cell migration"/>
    <property type="evidence" value="ECO:0007669"/>
    <property type="project" value="TreeGrafter"/>
</dbReference>
<evidence type="ECO:0000256" key="9">
    <source>
        <dbReference type="SAM" id="Phobius"/>
    </source>
</evidence>
<accession>A0A5J5DAF2</accession>
<evidence type="ECO:0008006" key="14">
    <source>
        <dbReference type="Google" id="ProtNLM"/>
    </source>
</evidence>
<dbReference type="InterPro" id="IPR036352">
    <property type="entry name" value="Semap_dom_sf"/>
</dbReference>
<evidence type="ECO:0000256" key="3">
    <source>
        <dbReference type="ARBA" id="ARBA00023136"/>
    </source>
</evidence>
<dbReference type="GO" id="GO:0030215">
    <property type="term" value="F:semaphorin receptor binding"/>
    <property type="evidence" value="ECO:0007669"/>
    <property type="project" value="InterPro"/>
</dbReference>
<keyword evidence="6" id="KW-0393">Immunoglobulin domain</keyword>
<feature type="domain" description="Ig-like" evidence="10">
    <location>
        <begin position="815"/>
        <end position="899"/>
    </location>
</feature>
<dbReference type="Pfam" id="PF01437">
    <property type="entry name" value="PSI"/>
    <property type="match status" value="1"/>
</dbReference>
<keyword evidence="3 9" id="KW-0472">Membrane</keyword>
<evidence type="ECO:0000256" key="2">
    <source>
        <dbReference type="ARBA" id="ARBA00009492"/>
    </source>
</evidence>
<dbReference type="SUPFAM" id="SSF103575">
    <property type="entry name" value="Plexin repeat"/>
    <property type="match status" value="1"/>
</dbReference>
<dbReference type="InterPro" id="IPR003599">
    <property type="entry name" value="Ig_sub"/>
</dbReference>
<evidence type="ECO:0000256" key="4">
    <source>
        <dbReference type="ARBA" id="ARBA00023157"/>
    </source>
</evidence>
<evidence type="ECO:0000256" key="1">
    <source>
        <dbReference type="ARBA" id="ARBA00004370"/>
    </source>
</evidence>
<dbReference type="Proteomes" id="UP000327493">
    <property type="component" value="Chromosome 9"/>
</dbReference>
<dbReference type="SUPFAM" id="SSF101912">
    <property type="entry name" value="Sema domain"/>
    <property type="match status" value="1"/>
</dbReference>
<dbReference type="SMART" id="SM00409">
    <property type="entry name" value="IG"/>
    <property type="match status" value="2"/>
</dbReference>
<dbReference type="GO" id="GO:0071526">
    <property type="term" value="P:semaphorin-plexin signaling pathway"/>
    <property type="evidence" value="ECO:0007669"/>
    <property type="project" value="TreeGrafter"/>
</dbReference>
<reference evidence="12 13" key="1">
    <citation type="submission" date="2019-08" db="EMBL/GenBank/DDBJ databases">
        <title>A chromosome-level genome assembly, high-density linkage maps, and genome scans reveal the genomic architecture of hybrid incompatibilities underlying speciation via character displacement in darters (Percidae: Etheostominae).</title>
        <authorList>
            <person name="Moran R.L."/>
            <person name="Catchen J.M."/>
            <person name="Fuller R.C."/>
        </authorList>
    </citation>
    <scope>NUCLEOTIDE SEQUENCE [LARGE SCALE GENOMIC DNA]</scope>
    <source>
        <strain evidence="12">EspeVRDwgs_2016</strain>
        <tissue evidence="12">Muscle</tissue>
    </source>
</reference>
<keyword evidence="5" id="KW-0325">Glycoprotein</keyword>
<evidence type="ECO:0000256" key="6">
    <source>
        <dbReference type="ARBA" id="ARBA00023319"/>
    </source>
</evidence>
<dbReference type="Gene3D" id="2.130.10.10">
    <property type="entry name" value="YVTN repeat-like/Quinoprotein amine dehydrogenase"/>
    <property type="match status" value="1"/>
</dbReference>
<dbReference type="Gene3D" id="3.30.1680.10">
    <property type="entry name" value="ligand-binding face of the semaphorins, domain 2"/>
    <property type="match status" value="1"/>
</dbReference>
<dbReference type="GO" id="GO:0045499">
    <property type="term" value="F:chemorepellent activity"/>
    <property type="evidence" value="ECO:0007669"/>
    <property type="project" value="TreeGrafter"/>
</dbReference>
<comment type="similarity">
    <text evidence="2">Belongs to the semaphorin family.</text>
</comment>
<dbReference type="Pfam" id="PF01403">
    <property type="entry name" value="Sema"/>
    <property type="match status" value="1"/>
</dbReference>
<keyword evidence="13" id="KW-1185">Reference proteome</keyword>
<dbReference type="AlphaFoldDB" id="A0A5J5DAF2"/>
<dbReference type="InterPro" id="IPR036179">
    <property type="entry name" value="Ig-like_dom_sf"/>
</dbReference>
<dbReference type="EMBL" id="VOFY01000009">
    <property type="protein sequence ID" value="KAA8590043.1"/>
    <property type="molecule type" value="Genomic_DNA"/>
</dbReference>
<dbReference type="InterPro" id="IPR013783">
    <property type="entry name" value="Ig-like_fold"/>
</dbReference>
<feature type="transmembrane region" description="Helical" evidence="9">
    <location>
        <begin position="966"/>
        <end position="987"/>
    </location>
</feature>
<feature type="region of interest" description="Disordered" evidence="8">
    <location>
        <begin position="257"/>
        <end position="298"/>
    </location>
</feature>
<dbReference type="FunFam" id="2.130.10.10:FF:001703">
    <property type="entry name" value="Semaphorin 4e"/>
    <property type="match status" value="1"/>
</dbReference>